<comment type="caution">
    <text evidence="2">The sequence shown here is derived from an EMBL/GenBank/DDBJ whole genome shotgun (WGS) entry which is preliminary data.</text>
</comment>
<evidence type="ECO:0000313" key="3">
    <source>
        <dbReference type="Proteomes" id="UP000809789"/>
    </source>
</evidence>
<protein>
    <submittedName>
        <fullName evidence="2">Uncharacterized protein</fullName>
    </submittedName>
</protein>
<feature type="transmembrane region" description="Helical" evidence="1">
    <location>
        <begin position="189"/>
        <end position="209"/>
    </location>
</feature>
<dbReference type="Proteomes" id="UP000809789">
    <property type="component" value="Unassembled WGS sequence"/>
</dbReference>
<sequence length="442" mass="48919">MPPFKCIFNALFHLRHPSPHQSNHYLDFEESNIWIEIIMSGVHGQIFGHLAKRSVELISTGGYSSTSDVHGKPVDNSPAENPAWGMIIIPLTVALFLAVYASIKYTLGEVVASLAMIEQPKTIIVSELRPADDDSKNNVDAPLAKDRLLDEEVTIYREKPITSSIRQTVRHLASVGGYTARWRGLSVSVVYHLLQAITGHAIAVLLSFIPKLGAVSFIIANILATVLLARIHMTWTHIMISNPSPLPWYRRVPHGKTYFKALITPSFIFAIAQYLTVLLPMMVYLSFGPMKSSAPDPDDIRVIAEPKHELLRLGATLATMAFVAIALLLPASVTLTRVEASLLPDDYETIVNFDRTLGGAAANLVGFGKINFRALYDAAWRSFDKPSRIRLIKFYVKYFCILFALVMMFMMVIGAEVAAFGSSKFLLVVQGAHSTIETAARH</sequence>
<dbReference type="AlphaFoldDB" id="A0A8K0L346"/>
<keyword evidence="1" id="KW-1133">Transmembrane helix</keyword>
<gene>
    <name evidence="2" type="ORF">KVT40_002684</name>
</gene>
<keyword evidence="1" id="KW-0812">Transmembrane</keyword>
<organism evidence="2 3">
    <name type="scientific">Elsinoe batatas</name>
    <dbReference type="NCBI Taxonomy" id="2601811"/>
    <lineage>
        <taxon>Eukaryota</taxon>
        <taxon>Fungi</taxon>
        <taxon>Dikarya</taxon>
        <taxon>Ascomycota</taxon>
        <taxon>Pezizomycotina</taxon>
        <taxon>Dothideomycetes</taxon>
        <taxon>Dothideomycetidae</taxon>
        <taxon>Myriangiales</taxon>
        <taxon>Elsinoaceae</taxon>
        <taxon>Elsinoe</taxon>
    </lineage>
</organism>
<keyword evidence="1" id="KW-0472">Membrane</keyword>
<feature type="transmembrane region" description="Helical" evidence="1">
    <location>
        <begin position="83"/>
        <end position="103"/>
    </location>
</feature>
<dbReference type="OrthoDB" id="2896006at2759"/>
<feature type="transmembrane region" description="Helical" evidence="1">
    <location>
        <begin position="261"/>
        <end position="287"/>
    </location>
</feature>
<proteinExistence type="predicted"/>
<name>A0A8K0L346_9PEZI</name>
<evidence type="ECO:0000256" key="1">
    <source>
        <dbReference type="SAM" id="Phobius"/>
    </source>
</evidence>
<feature type="transmembrane region" description="Helical" evidence="1">
    <location>
        <begin position="310"/>
        <end position="329"/>
    </location>
</feature>
<feature type="transmembrane region" description="Helical" evidence="1">
    <location>
        <begin position="215"/>
        <end position="240"/>
    </location>
</feature>
<dbReference type="EMBL" id="JAESVG020000003">
    <property type="protein sequence ID" value="KAG8628819.1"/>
    <property type="molecule type" value="Genomic_DNA"/>
</dbReference>
<reference evidence="2" key="1">
    <citation type="submission" date="2021-07" db="EMBL/GenBank/DDBJ databases">
        <title>Elsinoe batatas strain:CRI-CJ2 Genome sequencing and assembly.</title>
        <authorList>
            <person name="Huang L."/>
        </authorList>
    </citation>
    <scope>NUCLEOTIDE SEQUENCE</scope>
    <source>
        <strain evidence="2">CRI-CJ2</strain>
    </source>
</reference>
<feature type="transmembrane region" description="Helical" evidence="1">
    <location>
        <begin position="395"/>
        <end position="420"/>
    </location>
</feature>
<keyword evidence="3" id="KW-1185">Reference proteome</keyword>
<accession>A0A8K0L346</accession>
<evidence type="ECO:0000313" key="2">
    <source>
        <dbReference type="EMBL" id="KAG8628819.1"/>
    </source>
</evidence>